<feature type="region of interest" description="Disordered" evidence="1">
    <location>
        <begin position="501"/>
        <end position="544"/>
    </location>
</feature>
<feature type="region of interest" description="Disordered" evidence="1">
    <location>
        <begin position="439"/>
        <end position="480"/>
    </location>
</feature>
<name>B0CVC2_LACBS</name>
<feature type="compositionally biased region" description="Basic residues" evidence="1">
    <location>
        <begin position="19"/>
        <end position="28"/>
    </location>
</feature>
<feature type="region of interest" description="Disordered" evidence="1">
    <location>
        <begin position="1"/>
        <end position="195"/>
    </location>
</feature>
<protein>
    <submittedName>
        <fullName evidence="2">Predicted protein</fullName>
    </submittedName>
</protein>
<evidence type="ECO:0000313" key="3">
    <source>
        <dbReference type="Proteomes" id="UP000001194"/>
    </source>
</evidence>
<proteinExistence type="predicted"/>
<accession>B0CVC2</accession>
<dbReference type="OrthoDB" id="3071029at2759"/>
<dbReference type="InParanoid" id="B0CVC2"/>
<feature type="compositionally biased region" description="Polar residues" evidence="1">
    <location>
        <begin position="508"/>
        <end position="528"/>
    </location>
</feature>
<gene>
    <name evidence="2" type="ORF">LACBIDRAFT_292525</name>
</gene>
<feature type="compositionally biased region" description="Polar residues" evidence="1">
    <location>
        <begin position="470"/>
        <end position="480"/>
    </location>
</feature>
<feature type="region of interest" description="Disordered" evidence="1">
    <location>
        <begin position="360"/>
        <end position="392"/>
    </location>
</feature>
<reference evidence="2 3" key="1">
    <citation type="journal article" date="2008" name="Nature">
        <title>The genome of Laccaria bicolor provides insights into mycorrhizal symbiosis.</title>
        <authorList>
            <person name="Martin F."/>
            <person name="Aerts A."/>
            <person name="Ahren D."/>
            <person name="Brun A."/>
            <person name="Danchin E.G.J."/>
            <person name="Duchaussoy F."/>
            <person name="Gibon J."/>
            <person name="Kohler A."/>
            <person name="Lindquist E."/>
            <person name="Pereda V."/>
            <person name="Salamov A."/>
            <person name="Shapiro H.J."/>
            <person name="Wuyts J."/>
            <person name="Blaudez D."/>
            <person name="Buee M."/>
            <person name="Brokstein P."/>
            <person name="Canbaeck B."/>
            <person name="Cohen D."/>
            <person name="Courty P.E."/>
            <person name="Coutinho P.M."/>
            <person name="Delaruelle C."/>
            <person name="Detter J.C."/>
            <person name="Deveau A."/>
            <person name="DiFazio S."/>
            <person name="Duplessis S."/>
            <person name="Fraissinet-Tachet L."/>
            <person name="Lucic E."/>
            <person name="Frey-Klett P."/>
            <person name="Fourrey C."/>
            <person name="Feussner I."/>
            <person name="Gay G."/>
            <person name="Grimwood J."/>
            <person name="Hoegger P.J."/>
            <person name="Jain P."/>
            <person name="Kilaru S."/>
            <person name="Labbe J."/>
            <person name="Lin Y.C."/>
            <person name="Legue V."/>
            <person name="Le Tacon F."/>
            <person name="Marmeisse R."/>
            <person name="Melayah D."/>
            <person name="Montanini B."/>
            <person name="Muratet M."/>
            <person name="Nehls U."/>
            <person name="Niculita-Hirzel H."/>
            <person name="Oudot-Le Secq M.P."/>
            <person name="Peter M."/>
            <person name="Quesneville H."/>
            <person name="Rajashekar B."/>
            <person name="Reich M."/>
            <person name="Rouhier N."/>
            <person name="Schmutz J."/>
            <person name="Yin T."/>
            <person name="Chalot M."/>
            <person name="Henrissat B."/>
            <person name="Kuees U."/>
            <person name="Lucas S."/>
            <person name="Van de Peer Y."/>
            <person name="Podila G.K."/>
            <person name="Polle A."/>
            <person name="Pukkila P.J."/>
            <person name="Richardson P.M."/>
            <person name="Rouze P."/>
            <person name="Sanders I.R."/>
            <person name="Stajich J.E."/>
            <person name="Tunlid A."/>
            <person name="Tuskan G."/>
            <person name="Grigoriev I.V."/>
        </authorList>
    </citation>
    <scope>NUCLEOTIDE SEQUENCE [LARGE SCALE GENOMIC DNA]</scope>
    <source>
        <strain evidence="3">S238N-H82 / ATCC MYA-4686</strain>
    </source>
</reference>
<dbReference type="RefSeq" id="XP_001875798.1">
    <property type="nucleotide sequence ID" value="XM_001875763.1"/>
</dbReference>
<feature type="compositionally biased region" description="Low complexity" evidence="1">
    <location>
        <begin position="143"/>
        <end position="162"/>
    </location>
</feature>
<keyword evidence="3" id="KW-1185">Reference proteome</keyword>
<dbReference type="HOGENOM" id="CLU_449817_0_0_1"/>
<feature type="compositionally biased region" description="Acidic residues" evidence="1">
    <location>
        <begin position="176"/>
        <end position="190"/>
    </location>
</feature>
<dbReference type="EMBL" id="DS547093">
    <property type="protein sequence ID" value="EDR13300.1"/>
    <property type="molecule type" value="Genomic_DNA"/>
</dbReference>
<dbReference type="AlphaFoldDB" id="B0CVC2"/>
<dbReference type="GeneID" id="6071326"/>
<evidence type="ECO:0000313" key="2">
    <source>
        <dbReference type="EMBL" id="EDR13300.1"/>
    </source>
</evidence>
<dbReference type="KEGG" id="lbc:LACBIDRAFT_292525"/>
<evidence type="ECO:0000256" key="1">
    <source>
        <dbReference type="SAM" id="MobiDB-lite"/>
    </source>
</evidence>
<feature type="compositionally biased region" description="Low complexity" evidence="1">
    <location>
        <begin position="32"/>
        <end position="46"/>
    </location>
</feature>
<feature type="compositionally biased region" description="Pro residues" evidence="1">
    <location>
        <begin position="457"/>
        <end position="466"/>
    </location>
</feature>
<dbReference type="Proteomes" id="UP000001194">
    <property type="component" value="Unassembled WGS sequence"/>
</dbReference>
<feature type="compositionally biased region" description="Polar residues" evidence="1">
    <location>
        <begin position="47"/>
        <end position="68"/>
    </location>
</feature>
<organism evidence="3">
    <name type="scientific">Laccaria bicolor (strain S238N-H82 / ATCC MYA-4686)</name>
    <name type="common">Bicoloured deceiver</name>
    <name type="synonym">Laccaria laccata var. bicolor</name>
    <dbReference type="NCBI Taxonomy" id="486041"/>
    <lineage>
        <taxon>Eukaryota</taxon>
        <taxon>Fungi</taxon>
        <taxon>Dikarya</taxon>
        <taxon>Basidiomycota</taxon>
        <taxon>Agaricomycotina</taxon>
        <taxon>Agaricomycetes</taxon>
        <taxon>Agaricomycetidae</taxon>
        <taxon>Agaricales</taxon>
        <taxon>Agaricineae</taxon>
        <taxon>Hydnangiaceae</taxon>
        <taxon>Laccaria</taxon>
    </lineage>
</organism>
<sequence>MPDDRPKKKRKLTTNQPPRKGRPTKKARTGLAEEPTATRSTSSTPRLKSQSGASQPKQRNDTPGPSSLSSVARPRSKKRKAKSPSPSTDEDSDKTPPSSIIPLPKVAKPGPSRTPSKRKAIAKLKDSPKNHKIPAASRRPSALFLDSFSISSDSDDPIPSSSKSRPKPTKQRPVADPDDIIDLCSDDDEIPVSPSRPVRMRMEDNVFVILSTDDEMSSAPAPAHCRLDKHDSPRALSPVSSVIGEVLRSPSEYDMRTTAPVQPEPEQIVDTLMSPPNHFQPELSPLVTEPVFPLQVVYDQALADSCTKVLIPVFPCSVPRQSFDIIYSDTPSHPPIHAPLFFANSIFRSASESLFVVNDEPVSPITHPPSSHPEPKEEEEGMTSSASQVPLSPYENNHVALNEEECSPSQTAVIYKQAYVEGLRLKEMLAELRQPTTPLAAQESGEMPASYSGHVSPVPPPQPTAPCSPETNNAFATSETPVFDSGLSPLTVHTHLSGHYLKPPATHLRSNTSPDSNTSKDTSVSSLDTLEDSPGPSTPVSTLASQNIPIGCFTDTILELDLDLDLDFVGKGVEDDDDDDSLSGLELVYPDAPLVG</sequence>